<evidence type="ECO:0000313" key="2">
    <source>
        <dbReference type="EMBL" id="EAR89921.2"/>
    </source>
</evidence>
<dbReference type="AlphaFoldDB" id="I7M761"/>
<keyword evidence="1" id="KW-1133">Transmembrane helix</keyword>
<keyword evidence="3" id="KW-1185">Reference proteome</keyword>
<dbReference type="EMBL" id="GG662808">
    <property type="protein sequence ID" value="EAR89921.2"/>
    <property type="molecule type" value="Genomic_DNA"/>
</dbReference>
<proteinExistence type="predicted"/>
<dbReference type="KEGG" id="tet:TTHERM_00560130"/>
<accession>I7M761</accession>
<keyword evidence="1 2" id="KW-0812">Transmembrane</keyword>
<reference evidence="3" key="1">
    <citation type="journal article" date="2006" name="PLoS Biol.">
        <title>Macronuclear genome sequence of the ciliate Tetrahymena thermophila, a model eukaryote.</title>
        <authorList>
            <person name="Eisen J.A."/>
            <person name="Coyne R.S."/>
            <person name="Wu M."/>
            <person name="Wu D."/>
            <person name="Thiagarajan M."/>
            <person name="Wortman J.R."/>
            <person name="Badger J.H."/>
            <person name="Ren Q."/>
            <person name="Amedeo P."/>
            <person name="Jones K.M."/>
            <person name="Tallon L.J."/>
            <person name="Delcher A.L."/>
            <person name="Salzberg S.L."/>
            <person name="Silva J.C."/>
            <person name="Haas B.J."/>
            <person name="Majoros W.H."/>
            <person name="Farzad M."/>
            <person name="Carlton J.M."/>
            <person name="Smith R.K. Jr."/>
            <person name="Garg J."/>
            <person name="Pearlman R.E."/>
            <person name="Karrer K.M."/>
            <person name="Sun L."/>
            <person name="Manning G."/>
            <person name="Elde N.C."/>
            <person name="Turkewitz A.P."/>
            <person name="Asai D.J."/>
            <person name="Wilkes D.E."/>
            <person name="Wang Y."/>
            <person name="Cai H."/>
            <person name="Collins K."/>
            <person name="Stewart B.A."/>
            <person name="Lee S.R."/>
            <person name="Wilamowska K."/>
            <person name="Weinberg Z."/>
            <person name="Ruzzo W.L."/>
            <person name="Wloga D."/>
            <person name="Gaertig J."/>
            <person name="Frankel J."/>
            <person name="Tsao C.-C."/>
            <person name="Gorovsky M.A."/>
            <person name="Keeling P.J."/>
            <person name="Waller R.F."/>
            <person name="Patron N.J."/>
            <person name="Cherry J.M."/>
            <person name="Stover N.A."/>
            <person name="Krieger C.J."/>
            <person name="del Toro C."/>
            <person name="Ryder H.F."/>
            <person name="Williamson S.C."/>
            <person name="Barbeau R.A."/>
            <person name="Hamilton E.P."/>
            <person name="Orias E."/>
        </authorList>
    </citation>
    <scope>NUCLEOTIDE SEQUENCE [LARGE SCALE GENOMIC DNA]</scope>
    <source>
        <strain evidence="3">SB210</strain>
    </source>
</reference>
<dbReference type="InterPro" id="IPR021109">
    <property type="entry name" value="Peptidase_aspartic_dom_sf"/>
</dbReference>
<evidence type="ECO:0000313" key="3">
    <source>
        <dbReference type="Proteomes" id="UP000009168"/>
    </source>
</evidence>
<name>I7M761_TETTS</name>
<dbReference type="GeneID" id="7834880"/>
<sequence>MVFTCMSNVYIGIPKQKQPMSFILSNPLSLPIADTMNFVFNTECSLQNKCKYASSEFENPQPQQLHFFNEKLSLSLQTIQKNYTKDLDEYSVIQGNLVSDNFYLSQDDSPIQLEFISVYNFTTTQYVGNGFINLVNGNQNGIFIQGYLQNKLISPIFQFGVDIFNAKLLIDYNITSNTIYPIIKTYSTNKWDVQMTGLVLGDMDMVAYAHYQTFIIQTYVYSALPISIAKYLKNKYSQYFSDSYTTLINCFGCECASQFPNLYVYTSEYRINIPLEEFLFTNTNNQCQINISSSNLLFGIRQILFNGVIFNPLQGELQFPGAKQMLHPSITLLQIIFIQSNIWLIFILGLLFKYERNSLDLIFETEQYIDKKNNYLQLVRIAKQQQK</sequence>
<protein>
    <submittedName>
        <fullName evidence="2">Transmembrane protein, putative</fullName>
    </submittedName>
</protein>
<gene>
    <name evidence="2" type="ORF">TTHERM_00560130</name>
</gene>
<dbReference type="Proteomes" id="UP000009168">
    <property type="component" value="Unassembled WGS sequence"/>
</dbReference>
<organism evidence="2 3">
    <name type="scientific">Tetrahymena thermophila (strain SB210)</name>
    <dbReference type="NCBI Taxonomy" id="312017"/>
    <lineage>
        <taxon>Eukaryota</taxon>
        <taxon>Sar</taxon>
        <taxon>Alveolata</taxon>
        <taxon>Ciliophora</taxon>
        <taxon>Intramacronucleata</taxon>
        <taxon>Oligohymenophorea</taxon>
        <taxon>Hymenostomatida</taxon>
        <taxon>Tetrahymenina</taxon>
        <taxon>Tetrahymenidae</taxon>
        <taxon>Tetrahymena</taxon>
    </lineage>
</organism>
<dbReference type="InParanoid" id="I7M761"/>
<dbReference type="SUPFAM" id="SSF50630">
    <property type="entry name" value="Acid proteases"/>
    <property type="match status" value="1"/>
</dbReference>
<evidence type="ECO:0000256" key="1">
    <source>
        <dbReference type="SAM" id="Phobius"/>
    </source>
</evidence>
<feature type="transmembrane region" description="Helical" evidence="1">
    <location>
        <begin position="332"/>
        <end position="352"/>
    </location>
</feature>
<keyword evidence="1" id="KW-0472">Membrane</keyword>
<dbReference type="Gene3D" id="2.40.70.10">
    <property type="entry name" value="Acid Proteases"/>
    <property type="match status" value="1"/>
</dbReference>
<dbReference type="RefSeq" id="XP_001010166.2">
    <property type="nucleotide sequence ID" value="XM_001010166.2"/>
</dbReference>